<evidence type="ECO:0000256" key="7">
    <source>
        <dbReference type="ARBA" id="ARBA00023136"/>
    </source>
</evidence>
<reference evidence="10 11" key="1">
    <citation type="journal article" date="2020" name="Microorganisms">
        <title>Osmotic Adaptation and Compatible Solute Biosynthesis of Phototrophic Bacteria as Revealed from Genome Analyses.</title>
        <authorList>
            <person name="Imhoff J.F."/>
            <person name="Rahn T."/>
            <person name="Kunzel S."/>
            <person name="Keller A."/>
            <person name="Neulinger S.C."/>
        </authorList>
    </citation>
    <scope>NUCLEOTIDE SEQUENCE [LARGE SCALE GENOMIC DNA]</scope>
    <source>
        <strain evidence="10 11">DSM 15382</strain>
    </source>
</reference>
<dbReference type="InterPro" id="IPR050388">
    <property type="entry name" value="ABC_Ni/Peptide_Import"/>
</dbReference>
<name>A0ABS1CVQ3_9PROT</name>
<dbReference type="Pfam" id="PF08352">
    <property type="entry name" value="oligo_HPY"/>
    <property type="match status" value="2"/>
</dbReference>
<accession>A0ABS1CVQ3</accession>
<dbReference type="PROSITE" id="PS50893">
    <property type="entry name" value="ABC_TRANSPORTER_2"/>
    <property type="match status" value="2"/>
</dbReference>
<evidence type="ECO:0000256" key="1">
    <source>
        <dbReference type="ARBA" id="ARBA00004417"/>
    </source>
</evidence>
<dbReference type="PANTHER" id="PTHR43297:SF2">
    <property type="entry name" value="DIPEPTIDE TRANSPORT ATP-BINDING PROTEIN DPPD"/>
    <property type="match status" value="1"/>
</dbReference>
<dbReference type="InterPro" id="IPR013563">
    <property type="entry name" value="Oligopep_ABC_C"/>
</dbReference>
<dbReference type="Gene3D" id="3.40.50.300">
    <property type="entry name" value="P-loop containing nucleotide triphosphate hydrolases"/>
    <property type="match status" value="2"/>
</dbReference>
<dbReference type="InterPro" id="IPR017871">
    <property type="entry name" value="ABC_transporter-like_CS"/>
</dbReference>
<dbReference type="PROSITE" id="PS00211">
    <property type="entry name" value="ABC_TRANSPORTER_1"/>
    <property type="match status" value="2"/>
</dbReference>
<evidence type="ECO:0000256" key="6">
    <source>
        <dbReference type="ARBA" id="ARBA00022840"/>
    </source>
</evidence>
<evidence type="ECO:0000256" key="8">
    <source>
        <dbReference type="SAM" id="MobiDB-lite"/>
    </source>
</evidence>
<evidence type="ECO:0000256" key="4">
    <source>
        <dbReference type="ARBA" id="ARBA00022475"/>
    </source>
</evidence>
<dbReference type="Proteomes" id="UP000697995">
    <property type="component" value="Unassembled WGS sequence"/>
</dbReference>
<evidence type="ECO:0000313" key="10">
    <source>
        <dbReference type="EMBL" id="MBK1658428.1"/>
    </source>
</evidence>
<feature type="domain" description="ABC transporter" evidence="9">
    <location>
        <begin position="362"/>
        <end position="602"/>
    </location>
</feature>
<dbReference type="SMART" id="SM00382">
    <property type="entry name" value="AAA"/>
    <property type="match status" value="2"/>
</dbReference>
<dbReference type="NCBIfam" id="TIGR01727">
    <property type="entry name" value="oligo_HPY"/>
    <property type="match status" value="2"/>
</dbReference>
<keyword evidence="11" id="KW-1185">Reference proteome</keyword>
<proteinExistence type="inferred from homology"/>
<feature type="domain" description="ABC transporter" evidence="9">
    <location>
        <begin position="9"/>
        <end position="259"/>
    </location>
</feature>
<feature type="compositionally biased region" description="Pro residues" evidence="8">
    <location>
        <begin position="622"/>
        <end position="631"/>
    </location>
</feature>
<dbReference type="PANTHER" id="PTHR43297">
    <property type="entry name" value="OLIGOPEPTIDE TRANSPORT ATP-BINDING PROTEIN APPD"/>
    <property type="match status" value="1"/>
</dbReference>
<keyword evidence="6" id="KW-0067">ATP-binding</keyword>
<dbReference type="InterPro" id="IPR003593">
    <property type="entry name" value="AAA+_ATPase"/>
</dbReference>
<comment type="caution">
    <text evidence="10">The sequence shown here is derived from an EMBL/GenBank/DDBJ whole genome shotgun (WGS) entry which is preliminary data.</text>
</comment>
<keyword evidence="3" id="KW-0813">Transport</keyword>
<evidence type="ECO:0000259" key="9">
    <source>
        <dbReference type="PROSITE" id="PS50893"/>
    </source>
</evidence>
<evidence type="ECO:0000313" key="11">
    <source>
        <dbReference type="Proteomes" id="UP000697995"/>
    </source>
</evidence>
<comment type="similarity">
    <text evidence="2">Belongs to the ABC transporter superfamily.</text>
</comment>
<evidence type="ECO:0000256" key="3">
    <source>
        <dbReference type="ARBA" id="ARBA00022448"/>
    </source>
</evidence>
<dbReference type="SUPFAM" id="SSF52540">
    <property type="entry name" value="P-loop containing nucleoside triphosphate hydrolases"/>
    <property type="match status" value="2"/>
</dbReference>
<feature type="region of interest" description="Disordered" evidence="8">
    <location>
        <begin position="613"/>
        <end position="632"/>
    </location>
</feature>
<keyword evidence="4" id="KW-1003">Cell membrane</keyword>
<protein>
    <recommendedName>
        <fullName evidence="9">ABC transporter domain-containing protein</fullName>
    </recommendedName>
</protein>
<dbReference type="EMBL" id="NRSG01000051">
    <property type="protein sequence ID" value="MBK1658428.1"/>
    <property type="molecule type" value="Genomic_DNA"/>
</dbReference>
<dbReference type="NCBIfam" id="NF007739">
    <property type="entry name" value="PRK10419.1"/>
    <property type="match status" value="2"/>
</dbReference>
<dbReference type="CDD" id="cd03257">
    <property type="entry name" value="ABC_NikE_OppD_transporters"/>
    <property type="match status" value="2"/>
</dbReference>
<dbReference type="InterPro" id="IPR027417">
    <property type="entry name" value="P-loop_NTPase"/>
</dbReference>
<evidence type="ECO:0000256" key="2">
    <source>
        <dbReference type="ARBA" id="ARBA00005417"/>
    </source>
</evidence>
<keyword evidence="5" id="KW-0547">Nucleotide-binding</keyword>
<dbReference type="Pfam" id="PF00005">
    <property type="entry name" value="ABC_tran"/>
    <property type="match status" value="2"/>
</dbReference>
<organism evidence="10 11">
    <name type="scientific">Paracraurococcus ruber</name>
    <dbReference type="NCBI Taxonomy" id="77675"/>
    <lineage>
        <taxon>Bacteria</taxon>
        <taxon>Pseudomonadati</taxon>
        <taxon>Pseudomonadota</taxon>
        <taxon>Alphaproteobacteria</taxon>
        <taxon>Acetobacterales</taxon>
        <taxon>Roseomonadaceae</taxon>
        <taxon>Paracraurococcus</taxon>
    </lineage>
</organism>
<gene>
    <name evidence="10" type="ORF">CKO45_09305</name>
</gene>
<comment type="subcellular location">
    <subcellularLocation>
        <location evidence="1">Cell inner membrane</location>
        <topology evidence="1">Peripheral membrane protein</topology>
    </subcellularLocation>
</comment>
<dbReference type="InterPro" id="IPR003439">
    <property type="entry name" value="ABC_transporter-like_ATP-bd"/>
</dbReference>
<keyword evidence="7" id="KW-0472">Membrane</keyword>
<sequence>MHGPDDPLLQVRDLRTWFLTDAGPVRAVDGVSFDLRRGETLGIVGESGSGKSVCAKSIMRLLEEPARIVGGSVTFRGRDLATLDEEAIREVRGRDIAMVFQDPMTSLNPVLRIARQLVEAMTAHGRFTAAAARARALALLGRMGVPAPARAVRSYPHQYSGGMRQRVMLAMGVSNEPALLIADEPTTALDVTIQAQILELLRGLNADLGTAVILISHDLGVIANLCSRVLVMYAGEVVEEGSPEALLGDPRHPYTWALLNAAPRLDAATEGRRLTTIEGQPPDPRAWPEGCRFRARCPFAVARCAEHPALLPVGPGRASRCWVTQGGGALLTPARPRQAAPPPPAEAEPLLVLSGVAKHFALPREGVFAPRRILRAVDGVDLVVRRGETVGLVGESGCGKSTLARLVTRLHEPTAGSIRFAGQDITHLPQAAIRPLRRRMQMIFQDPYGSLNPRMAVGEILAGPLLLHGIVADRAAAARRVAELLDIVNLPARAAARFPHEFSGGQRQRISIARALALQPDLVVADEPVSALDVNIQAQIINLMVELQDRFGLTYLFIAHDLAVMRHVCDRIVVLYLGKVMEVAPAEALFRAPLHPYTRTLIAAVPVPDPALERGRRSAPLPGEPPNPISPPQGCRFVTRCPLAQPICREVEPALRADGRGGAVACHLAEPAVAGAGPG</sequence>
<evidence type="ECO:0000256" key="5">
    <source>
        <dbReference type="ARBA" id="ARBA00022741"/>
    </source>
</evidence>
<dbReference type="NCBIfam" id="NF008453">
    <property type="entry name" value="PRK11308.1"/>
    <property type="match status" value="2"/>
</dbReference>